<comment type="caution">
    <text evidence="1">The sequence shown here is derived from an EMBL/GenBank/DDBJ whole genome shotgun (WGS) entry which is preliminary data.</text>
</comment>
<keyword evidence="2" id="KW-1185">Reference proteome</keyword>
<evidence type="ECO:0000313" key="1">
    <source>
        <dbReference type="EMBL" id="GFN96162.1"/>
    </source>
</evidence>
<accession>A0AAV3ZNJ9</accession>
<evidence type="ECO:0000313" key="2">
    <source>
        <dbReference type="Proteomes" id="UP000735302"/>
    </source>
</evidence>
<dbReference type="Proteomes" id="UP000735302">
    <property type="component" value="Unassembled WGS sequence"/>
</dbReference>
<dbReference type="EMBL" id="BLXT01002663">
    <property type="protein sequence ID" value="GFN96162.1"/>
    <property type="molecule type" value="Genomic_DNA"/>
</dbReference>
<reference evidence="1 2" key="1">
    <citation type="journal article" date="2021" name="Elife">
        <title>Chloroplast acquisition without the gene transfer in kleptoplastic sea slugs, Plakobranchus ocellatus.</title>
        <authorList>
            <person name="Maeda T."/>
            <person name="Takahashi S."/>
            <person name="Yoshida T."/>
            <person name="Shimamura S."/>
            <person name="Takaki Y."/>
            <person name="Nagai Y."/>
            <person name="Toyoda A."/>
            <person name="Suzuki Y."/>
            <person name="Arimoto A."/>
            <person name="Ishii H."/>
            <person name="Satoh N."/>
            <person name="Nishiyama T."/>
            <person name="Hasebe M."/>
            <person name="Maruyama T."/>
            <person name="Minagawa J."/>
            <person name="Obokata J."/>
            <person name="Shigenobu S."/>
        </authorList>
    </citation>
    <scope>NUCLEOTIDE SEQUENCE [LARGE SCALE GENOMIC DNA]</scope>
</reference>
<name>A0AAV3ZNJ9_9GAST</name>
<dbReference type="AlphaFoldDB" id="A0AAV3ZNJ9"/>
<proteinExistence type="predicted"/>
<gene>
    <name evidence="1" type="ORF">PoB_002266800</name>
</gene>
<sequence length="88" mass="9690">MGKALQPQVWISQLVSKLQVYFPTTPVVSQTPLIRQDSLGDAAYETRGCSNHEESKIEEPATCAAVLLLLFKRSLRSDSGESLAISPW</sequence>
<organism evidence="1 2">
    <name type="scientific">Plakobranchus ocellatus</name>
    <dbReference type="NCBI Taxonomy" id="259542"/>
    <lineage>
        <taxon>Eukaryota</taxon>
        <taxon>Metazoa</taxon>
        <taxon>Spiralia</taxon>
        <taxon>Lophotrochozoa</taxon>
        <taxon>Mollusca</taxon>
        <taxon>Gastropoda</taxon>
        <taxon>Heterobranchia</taxon>
        <taxon>Euthyneura</taxon>
        <taxon>Panpulmonata</taxon>
        <taxon>Sacoglossa</taxon>
        <taxon>Placobranchoidea</taxon>
        <taxon>Plakobranchidae</taxon>
        <taxon>Plakobranchus</taxon>
    </lineage>
</organism>
<protein>
    <submittedName>
        <fullName evidence="1">Uncharacterized protein</fullName>
    </submittedName>
</protein>